<proteinExistence type="predicted"/>
<dbReference type="Proteomes" id="UP000501568">
    <property type="component" value="Chromosome"/>
</dbReference>
<dbReference type="AlphaFoldDB" id="A0A6G6Y4P4"/>
<dbReference type="SUPFAM" id="SSF51556">
    <property type="entry name" value="Metallo-dependent hydrolases"/>
    <property type="match status" value="1"/>
</dbReference>
<evidence type="ECO:0000313" key="3">
    <source>
        <dbReference type="Proteomes" id="UP000501568"/>
    </source>
</evidence>
<dbReference type="SUPFAM" id="SSF51338">
    <property type="entry name" value="Composite domain of metallo-dependent hydrolases"/>
    <property type="match status" value="1"/>
</dbReference>
<dbReference type="KEGG" id="spzr:G5C33_08915"/>
<keyword evidence="2" id="KW-0378">Hydrolase</keyword>
<reference evidence="2 3" key="1">
    <citation type="submission" date="2020-02" db="EMBL/GenBank/DDBJ databases">
        <authorList>
            <person name="Zheng R.K."/>
            <person name="Sun C.M."/>
        </authorList>
    </citation>
    <scope>NUCLEOTIDE SEQUENCE [LARGE SCALE GENOMIC DNA]</scope>
    <source>
        <strain evidence="3">zrk23</strain>
    </source>
</reference>
<keyword evidence="3" id="KW-1185">Reference proteome</keyword>
<accession>A0A6G6Y4P4</accession>
<dbReference type="InterPro" id="IPR011059">
    <property type="entry name" value="Metal-dep_hydrolase_composite"/>
</dbReference>
<sequence length="424" mass="45388">MTKTLIAGARLFPATDEDAFVADLLVEGNSIAAVSRAPGSIDAGDAQVIDGSGMFLMPGMTEGHGHMSFDNITATEGLMIPPPEEQTLATARNAKLLFDHGFTSVYSASEAKLRLAVAVRNEVEAGRLVGPRIRAAGVEISVTGAMGDEGKLHDPRLGPSMLIDGPEEMRKAVRLQCREGVDNIKLDVSGDPFYPGTPGDCTPMAYEEVEMACRTAHAYGKMVNAHSRSIEGTKMCARAGVDMFYHLEYSDEEMLDMLEAQKDRIFVTPTFGLLYTMLHEASDWGITPEVAHSLRIDELVDCAAETHSALRKRGIRHLIGGDYGIAWNPQGTNARDVKHFVDFFGYSPAGALVCATRNGGLAMKADGSLGTLTQGALADMLLVDGDPLADPSILTDADRLVLIMKDGVIHKNAAGAPQERRAAA</sequence>
<name>A0A6G6Y4P4_9SPHN</name>
<dbReference type="InterPro" id="IPR051781">
    <property type="entry name" value="Metallo-dep_Hydrolase"/>
</dbReference>
<dbReference type="Gene3D" id="2.30.40.10">
    <property type="entry name" value="Urease, subunit C, domain 1"/>
    <property type="match status" value="1"/>
</dbReference>
<dbReference type="RefSeq" id="WP_165326894.1">
    <property type="nucleotide sequence ID" value="NZ_CP049109.1"/>
</dbReference>
<protein>
    <submittedName>
        <fullName evidence="2">Amidohydrolase family protein</fullName>
    </submittedName>
</protein>
<dbReference type="PANTHER" id="PTHR43135">
    <property type="entry name" value="ALPHA-D-RIBOSE 1-METHYLPHOSPHONATE 5-TRIPHOSPHATE DIPHOSPHATASE"/>
    <property type="match status" value="1"/>
</dbReference>
<gene>
    <name evidence="2" type="ORF">G5C33_08915</name>
</gene>
<dbReference type="PANTHER" id="PTHR43135:SF3">
    <property type="entry name" value="ALPHA-D-RIBOSE 1-METHYLPHOSPHONATE 5-TRIPHOSPHATE DIPHOSPHATASE"/>
    <property type="match status" value="1"/>
</dbReference>
<dbReference type="GO" id="GO:0016810">
    <property type="term" value="F:hydrolase activity, acting on carbon-nitrogen (but not peptide) bonds"/>
    <property type="evidence" value="ECO:0007669"/>
    <property type="project" value="InterPro"/>
</dbReference>
<dbReference type="Gene3D" id="3.20.20.140">
    <property type="entry name" value="Metal-dependent hydrolases"/>
    <property type="match status" value="1"/>
</dbReference>
<dbReference type="Pfam" id="PF01979">
    <property type="entry name" value="Amidohydro_1"/>
    <property type="match status" value="1"/>
</dbReference>
<dbReference type="EMBL" id="CP049109">
    <property type="protein sequence ID" value="QIG79885.1"/>
    <property type="molecule type" value="Genomic_DNA"/>
</dbReference>
<dbReference type="InterPro" id="IPR006680">
    <property type="entry name" value="Amidohydro-rel"/>
</dbReference>
<feature type="domain" description="Amidohydrolase-related" evidence="1">
    <location>
        <begin position="55"/>
        <end position="408"/>
    </location>
</feature>
<organism evidence="2 3">
    <name type="scientific">Stakelama tenebrarum</name>
    <dbReference type="NCBI Taxonomy" id="2711215"/>
    <lineage>
        <taxon>Bacteria</taxon>
        <taxon>Pseudomonadati</taxon>
        <taxon>Pseudomonadota</taxon>
        <taxon>Alphaproteobacteria</taxon>
        <taxon>Sphingomonadales</taxon>
        <taxon>Sphingomonadaceae</taxon>
        <taxon>Stakelama</taxon>
    </lineage>
</organism>
<evidence type="ECO:0000259" key="1">
    <source>
        <dbReference type="Pfam" id="PF01979"/>
    </source>
</evidence>
<evidence type="ECO:0000313" key="2">
    <source>
        <dbReference type="EMBL" id="QIG79885.1"/>
    </source>
</evidence>
<dbReference type="InterPro" id="IPR032466">
    <property type="entry name" value="Metal_Hydrolase"/>
</dbReference>